<dbReference type="InterPro" id="IPR001611">
    <property type="entry name" value="Leu-rich_rpt"/>
</dbReference>
<dbReference type="GO" id="GO:0031012">
    <property type="term" value="C:extracellular matrix"/>
    <property type="evidence" value="ECO:0007669"/>
    <property type="project" value="TreeGrafter"/>
</dbReference>
<evidence type="ECO:0000313" key="4">
    <source>
        <dbReference type="Ensembl" id="ENSHBUP00000020565.1"/>
    </source>
</evidence>
<dbReference type="SMART" id="SM00369">
    <property type="entry name" value="LRR_TYP"/>
    <property type="match status" value="6"/>
</dbReference>
<dbReference type="PANTHER" id="PTHR24373">
    <property type="entry name" value="SLIT RELATED LEUCINE-RICH REPEAT NEURONAL PROTEIN"/>
    <property type="match status" value="1"/>
</dbReference>
<evidence type="ECO:0000256" key="3">
    <source>
        <dbReference type="ARBA" id="ARBA00022737"/>
    </source>
</evidence>
<dbReference type="GO" id="GO:0005615">
    <property type="term" value="C:extracellular space"/>
    <property type="evidence" value="ECO:0007669"/>
    <property type="project" value="TreeGrafter"/>
</dbReference>
<keyword evidence="1" id="KW-0433">Leucine-rich repeat</keyword>
<dbReference type="Proteomes" id="UP000264840">
    <property type="component" value="Unplaced"/>
</dbReference>
<sequence length="256" mass="28675">FSASRLPEVTRLDLSYNPMTYLGEEAKLDSFIQTHFHSVRRGKCKVEVLVSSTFPLPTCLQAETHHSSCENRGHTKVPRGFSASTRLLDLRGNNFHYIPSNSFPGVAQVVSLHLQRCKIVDVEGGAFSGMKGLIYLYLSENELTSLSLPKLTYLHLEKNRFTSFPKGVFKLVPSLLALHLENNSITKLEPGIMTGAEGLRALYLTGNAIVHVSPRCFEDFRCVDQHRLELGPEKASFLCASFLQKAKKRRSFSCVK</sequence>
<evidence type="ECO:0000256" key="2">
    <source>
        <dbReference type="ARBA" id="ARBA00022729"/>
    </source>
</evidence>
<dbReference type="SUPFAM" id="SSF52058">
    <property type="entry name" value="L domain-like"/>
    <property type="match status" value="1"/>
</dbReference>
<dbReference type="PANTHER" id="PTHR24373:SF277">
    <property type="entry name" value="CHONDROADHERIN"/>
    <property type="match status" value="1"/>
</dbReference>
<evidence type="ECO:0000256" key="1">
    <source>
        <dbReference type="ARBA" id="ARBA00022614"/>
    </source>
</evidence>
<keyword evidence="2" id="KW-0732">Signal</keyword>
<dbReference type="GeneTree" id="ENSGT00940000165277"/>
<reference evidence="4" key="2">
    <citation type="submission" date="2025-09" db="UniProtKB">
        <authorList>
            <consortium name="Ensembl"/>
        </authorList>
    </citation>
    <scope>IDENTIFICATION</scope>
</reference>
<dbReference type="InterPro" id="IPR032675">
    <property type="entry name" value="LRR_dom_sf"/>
</dbReference>
<name>A0A3Q2W769_HAPBU</name>
<protein>
    <submittedName>
        <fullName evidence="4">Chondroadherin-like b</fullName>
    </submittedName>
</protein>
<proteinExistence type="predicted"/>
<dbReference type="Pfam" id="PF13855">
    <property type="entry name" value="LRR_8"/>
    <property type="match status" value="2"/>
</dbReference>
<reference evidence="4" key="1">
    <citation type="submission" date="2025-08" db="UniProtKB">
        <authorList>
            <consortium name="Ensembl"/>
        </authorList>
    </citation>
    <scope>IDENTIFICATION</scope>
</reference>
<keyword evidence="3" id="KW-0677">Repeat</keyword>
<dbReference type="AlphaFoldDB" id="A0A3Q2W769"/>
<keyword evidence="5" id="KW-1185">Reference proteome</keyword>
<accession>A0A3Q2W769</accession>
<dbReference type="Gene3D" id="3.80.10.10">
    <property type="entry name" value="Ribonuclease Inhibitor"/>
    <property type="match status" value="1"/>
</dbReference>
<evidence type="ECO:0000313" key="5">
    <source>
        <dbReference type="Proteomes" id="UP000264840"/>
    </source>
</evidence>
<dbReference type="InterPro" id="IPR050328">
    <property type="entry name" value="Dev_Immune_Receptor"/>
</dbReference>
<organism evidence="4 5">
    <name type="scientific">Haplochromis burtoni</name>
    <name type="common">Burton's mouthbrooder</name>
    <name type="synonym">Chromis burtoni</name>
    <dbReference type="NCBI Taxonomy" id="8153"/>
    <lineage>
        <taxon>Eukaryota</taxon>
        <taxon>Metazoa</taxon>
        <taxon>Chordata</taxon>
        <taxon>Craniata</taxon>
        <taxon>Vertebrata</taxon>
        <taxon>Euteleostomi</taxon>
        <taxon>Actinopterygii</taxon>
        <taxon>Neopterygii</taxon>
        <taxon>Teleostei</taxon>
        <taxon>Neoteleostei</taxon>
        <taxon>Acanthomorphata</taxon>
        <taxon>Ovalentaria</taxon>
        <taxon>Cichlomorphae</taxon>
        <taxon>Cichliformes</taxon>
        <taxon>Cichlidae</taxon>
        <taxon>African cichlids</taxon>
        <taxon>Pseudocrenilabrinae</taxon>
        <taxon>Haplochromini</taxon>
        <taxon>Haplochromis</taxon>
    </lineage>
</organism>
<dbReference type="Ensembl" id="ENSHBUT00000030211.1">
    <property type="protein sequence ID" value="ENSHBUP00000020565.1"/>
    <property type="gene ID" value="ENSHBUG00000022961.1"/>
</dbReference>
<dbReference type="InterPro" id="IPR003591">
    <property type="entry name" value="Leu-rich_rpt_typical-subtyp"/>
</dbReference>